<dbReference type="AlphaFoldDB" id="A0A0E9PB13"/>
<organism evidence="1">
    <name type="scientific">Anguilla anguilla</name>
    <name type="common">European freshwater eel</name>
    <name type="synonym">Muraena anguilla</name>
    <dbReference type="NCBI Taxonomy" id="7936"/>
    <lineage>
        <taxon>Eukaryota</taxon>
        <taxon>Metazoa</taxon>
        <taxon>Chordata</taxon>
        <taxon>Craniata</taxon>
        <taxon>Vertebrata</taxon>
        <taxon>Euteleostomi</taxon>
        <taxon>Actinopterygii</taxon>
        <taxon>Neopterygii</taxon>
        <taxon>Teleostei</taxon>
        <taxon>Anguilliformes</taxon>
        <taxon>Anguillidae</taxon>
        <taxon>Anguilla</taxon>
    </lineage>
</organism>
<reference evidence="1" key="1">
    <citation type="submission" date="2014-11" db="EMBL/GenBank/DDBJ databases">
        <authorList>
            <person name="Amaro Gonzalez C."/>
        </authorList>
    </citation>
    <scope>NUCLEOTIDE SEQUENCE</scope>
</reference>
<sequence>MPTHVPYMHIVCAPSFAWAPADCTSLFKAVRTLISLLPLP</sequence>
<name>A0A0E9PB13_ANGAN</name>
<accession>A0A0E9PB13</accession>
<dbReference type="EMBL" id="GBXM01107352">
    <property type="protein sequence ID" value="JAH01225.1"/>
    <property type="molecule type" value="Transcribed_RNA"/>
</dbReference>
<reference evidence="1" key="2">
    <citation type="journal article" date="2015" name="Fish Shellfish Immunol.">
        <title>Early steps in the European eel (Anguilla anguilla)-Vibrio vulnificus interaction in the gills: Role of the RtxA13 toxin.</title>
        <authorList>
            <person name="Callol A."/>
            <person name="Pajuelo D."/>
            <person name="Ebbesson L."/>
            <person name="Teles M."/>
            <person name="MacKenzie S."/>
            <person name="Amaro C."/>
        </authorList>
    </citation>
    <scope>NUCLEOTIDE SEQUENCE</scope>
</reference>
<proteinExistence type="predicted"/>
<evidence type="ECO:0000313" key="1">
    <source>
        <dbReference type="EMBL" id="JAH01225.1"/>
    </source>
</evidence>
<protein>
    <submittedName>
        <fullName evidence="1">Uncharacterized protein</fullName>
    </submittedName>
</protein>